<protein>
    <submittedName>
        <fullName evidence="1">Uncharacterized protein</fullName>
    </submittedName>
</protein>
<dbReference type="EMBL" id="ACHF01000096">
    <property type="protein sequence ID" value="EEI62499.1"/>
    <property type="molecule type" value="Genomic_DNA"/>
</dbReference>
<evidence type="ECO:0000313" key="1">
    <source>
        <dbReference type="EMBL" id="EEI62499.1"/>
    </source>
</evidence>
<sequence length="45" mass="4972">MPPLEKGCVAAVTHAREGWRYSRAPAAGMLQSRTGCTLTPHENYR</sequence>
<gene>
    <name evidence="1" type="ORF">HMPREF0293_2013</name>
</gene>
<evidence type="ECO:0000313" key="2">
    <source>
        <dbReference type="Proteomes" id="UP000006237"/>
    </source>
</evidence>
<accession>A0ABM9XN10</accession>
<keyword evidence="2" id="KW-1185">Reference proteome</keyword>
<organism evidence="1 2">
    <name type="scientific">Corynebacterium glucuronolyticum ATCC 51866</name>
    <dbReference type="NCBI Taxonomy" id="548478"/>
    <lineage>
        <taxon>Bacteria</taxon>
        <taxon>Bacillati</taxon>
        <taxon>Actinomycetota</taxon>
        <taxon>Actinomycetes</taxon>
        <taxon>Mycobacteriales</taxon>
        <taxon>Corynebacteriaceae</taxon>
        <taxon>Corynebacterium</taxon>
    </lineage>
</organism>
<name>A0ABM9XN10_9CORY</name>
<dbReference type="Proteomes" id="UP000006237">
    <property type="component" value="Unassembled WGS sequence"/>
</dbReference>
<reference evidence="1 2" key="1">
    <citation type="submission" date="2009-01" db="EMBL/GenBank/DDBJ databases">
        <authorList>
            <person name="Qin X."/>
            <person name="Bachman B."/>
            <person name="Battles P."/>
            <person name="Bell A."/>
            <person name="Bess C."/>
            <person name="Bickham C."/>
            <person name="Chaboub L."/>
            <person name="Chen D."/>
            <person name="Coyle M."/>
            <person name="Deiros D.R."/>
            <person name="Dinh H."/>
            <person name="Forbes L."/>
            <person name="Fowler G."/>
            <person name="Francisco L."/>
            <person name="Fu Q."/>
            <person name="Gubbala S."/>
            <person name="Hale W."/>
            <person name="Han Y."/>
            <person name="Hemphill L."/>
            <person name="Highlander S.K."/>
            <person name="Hirani K."/>
            <person name="Hogues M."/>
            <person name="Jackson L."/>
            <person name="Jakkamsetti A."/>
            <person name="Javaid M."/>
            <person name="Jiang H."/>
            <person name="Korchina V."/>
            <person name="Kovar C."/>
            <person name="Lara F."/>
            <person name="Lee S."/>
            <person name="Mata R."/>
            <person name="Mathew T."/>
            <person name="Moen C."/>
            <person name="Morales K."/>
            <person name="Munidasa M."/>
            <person name="Nazareth L."/>
            <person name="Ngo R."/>
            <person name="Nguyen L."/>
            <person name="Okwuonu G."/>
            <person name="Ongeri F."/>
            <person name="Patil S."/>
            <person name="Petrosino J."/>
            <person name="Pham C."/>
            <person name="Pham P."/>
            <person name="Pu L.-L."/>
            <person name="Puazo M."/>
            <person name="Raj R."/>
            <person name="Reid J."/>
            <person name="Rouhana J."/>
            <person name="Saada N."/>
            <person name="Shang Y."/>
            <person name="Simmons D."/>
            <person name="Thornton R."/>
            <person name="Warren J."/>
            <person name="Weissenberger G."/>
            <person name="Zhang J."/>
            <person name="Zhang L."/>
            <person name="Zhou C."/>
            <person name="Zhu D."/>
            <person name="Muzny D."/>
            <person name="Worley K."/>
            <person name="Gibbs R."/>
        </authorList>
    </citation>
    <scope>NUCLEOTIDE SEQUENCE [LARGE SCALE GENOMIC DNA]</scope>
    <source>
        <strain evidence="1 2">ATCC 51866</strain>
    </source>
</reference>
<comment type="caution">
    <text evidence="1">The sequence shown here is derived from an EMBL/GenBank/DDBJ whole genome shotgun (WGS) entry which is preliminary data.</text>
</comment>
<proteinExistence type="predicted"/>